<proteinExistence type="predicted"/>
<comment type="caution">
    <text evidence="1">The sequence shown here is derived from an EMBL/GenBank/DDBJ whole genome shotgun (WGS) entry which is preliminary data.</text>
</comment>
<name>A0ABX3NQ59_9BACT</name>
<accession>A0ABX3NQ59</accession>
<dbReference type="EMBL" id="LWBO01000044">
    <property type="protein sequence ID" value="OQP42604.1"/>
    <property type="molecule type" value="Genomic_DNA"/>
</dbReference>
<protein>
    <submittedName>
        <fullName evidence="1">Uncharacterized protein</fullName>
    </submittedName>
</protein>
<keyword evidence="2" id="KW-1185">Reference proteome</keyword>
<organism evidence="1 2">
    <name type="scientific">Niastella koreensis</name>
    <dbReference type="NCBI Taxonomy" id="354356"/>
    <lineage>
        <taxon>Bacteria</taxon>
        <taxon>Pseudomonadati</taxon>
        <taxon>Bacteroidota</taxon>
        <taxon>Chitinophagia</taxon>
        <taxon>Chitinophagales</taxon>
        <taxon>Chitinophagaceae</taxon>
        <taxon>Niastella</taxon>
    </lineage>
</organism>
<gene>
    <name evidence="1" type="ORF">A4D02_13645</name>
</gene>
<dbReference type="Proteomes" id="UP000192277">
    <property type="component" value="Unassembled WGS sequence"/>
</dbReference>
<evidence type="ECO:0000313" key="1">
    <source>
        <dbReference type="EMBL" id="OQP42604.1"/>
    </source>
</evidence>
<sequence length="67" mass="7830">MLFSGQNNGLVDSITWLIYFIKLFEVHRNIFTCRIIKLKTDACENAGRDQGKSAYPGHWQCFKKTEF</sequence>
<reference evidence="1 2" key="1">
    <citation type="submission" date="2016-04" db="EMBL/GenBank/DDBJ databases">
        <authorList>
            <person name="Chen L."/>
            <person name="Zhuang W."/>
            <person name="Wang G."/>
        </authorList>
    </citation>
    <scope>NUCLEOTIDE SEQUENCE [LARGE SCALE GENOMIC DNA]</scope>
    <source>
        <strain evidence="2">GR20</strain>
    </source>
</reference>
<evidence type="ECO:0000313" key="2">
    <source>
        <dbReference type="Proteomes" id="UP000192277"/>
    </source>
</evidence>